<sequence length="525" mass="57560">MCCLSPSSPSASATSSRRGQIVASEWLPGPSNGSNPHSEGPPPSPGPPPRAVDTDDEGFGGRPAKRARPESGCGDGVCTADRPPGDGRDRISDLPDAVLLSVLSFLPLRDAGRTAVLSSRWRGLFDQSLLDFNACQPFPPEEGRGCDWFIRAITDILAARPCIRIRSFRFVMYGRGFDGRLDVVDGWLCALARHGLRELDVDMFYAGPMPTLPGSLLKLASLETLKVFNCRFSNAGSAPPAPLLPALKILNLSNVDASEESLQAILSHGTSLESAKLKNITGVDKICLRSKSLTRLYGDFGDLKELVVEDAPNLEELVGIGLPSGKAKVKIVFAPKLQMLGYLGISVRPLVLHDTVFDGGIVQLRTLMHSVKTLVIQVPFSEKGYTVFVSQLLKCFPCLEALHVEPNKRSISRRVNVEEWDTANSIQCIEHSISRVVFECFGGEDCQWGFLTFLLGMARALKLVELYCWTGKDWASDQLELLDPKNRASPDAEIQFFRICKPISDLYLCHCCTQRCQKENRVALI</sequence>
<dbReference type="Pfam" id="PF24758">
    <property type="entry name" value="LRR_At5g56370"/>
    <property type="match status" value="1"/>
</dbReference>
<dbReference type="Gene3D" id="1.20.1280.50">
    <property type="match status" value="1"/>
</dbReference>
<evidence type="ECO:0000313" key="4">
    <source>
        <dbReference type="Proteomes" id="UP000244336"/>
    </source>
</evidence>
<dbReference type="EMBL" id="CM009753">
    <property type="protein sequence ID" value="PUZ54933.1"/>
    <property type="molecule type" value="Genomic_DNA"/>
</dbReference>
<accession>A0A2T7DH74</accession>
<dbReference type="PANTHER" id="PTHR32141">
    <property type="match status" value="1"/>
</dbReference>
<name>A0A2T7DH74_9POAL</name>
<feature type="compositionally biased region" description="Pro residues" evidence="1">
    <location>
        <begin position="39"/>
        <end position="50"/>
    </location>
</feature>
<dbReference type="InterPro" id="IPR032675">
    <property type="entry name" value="LRR_dom_sf"/>
</dbReference>
<dbReference type="SUPFAM" id="SSF52047">
    <property type="entry name" value="RNI-like"/>
    <property type="match status" value="1"/>
</dbReference>
<dbReference type="SMART" id="SM00256">
    <property type="entry name" value="FBOX"/>
    <property type="match status" value="1"/>
</dbReference>
<dbReference type="OrthoDB" id="668648at2759"/>
<dbReference type="InterPro" id="IPR053781">
    <property type="entry name" value="F-box_AtFBL13-like"/>
</dbReference>
<evidence type="ECO:0000256" key="1">
    <source>
        <dbReference type="SAM" id="MobiDB-lite"/>
    </source>
</evidence>
<evidence type="ECO:0000259" key="2">
    <source>
        <dbReference type="PROSITE" id="PS50181"/>
    </source>
</evidence>
<reference evidence="3 4" key="1">
    <citation type="submission" date="2018-04" db="EMBL/GenBank/DDBJ databases">
        <title>WGS assembly of Panicum hallii var. hallii HAL2.</title>
        <authorList>
            <person name="Lovell J."/>
            <person name="Jenkins J."/>
            <person name="Lowry D."/>
            <person name="Mamidi S."/>
            <person name="Sreedasyam A."/>
            <person name="Weng X."/>
            <person name="Barry K."/>
            <person name="Bonette J."/>
            <person name="Campitelli B."/>
            <person name="Daum C."/>
            <person name="Gordon S."/>
            <person name="Gould B."/>
            <person name="Lipzen A."/>
            <person name="MacQueen A."/>
            <person name="Palacio-Mejia J."/>
            <person name="Plott C."/>
            <person name="Shakirov E."/>
            <person name="Shu S."/>
            <person name="Yoshinaga Y."/>
            <person name="Zane M."/>
            <person name="Rokhsar D."/>
            <person name="Grimwood J."/>
            <person name="Schmutz J."/>
            <person name="Juenger T."/>
        </authorList>
    </citation>
    <scope>NUCLEOTIDE SEQUENCE [LARGE SCALE GENOMIC DNA]</scope>
    <source>
        <strain evidence="4">cv. HAL2</strain>
    </source>
</reference>
<dbReference type="InterPro" id="IPR036047">
    <property type="entry name" value="F-box-like_dom_sf"/>
</dbReference>
<evidence type="ECO:0000313" key="3">
    <source>
        <dbReference type="EMBL" id="PUZ54933.1"/>
    </source>
</evidence>
<dbReference type="Pfam" id="PF00646">
    <property type="entry name" value="F-box"/>
    <property type="match status" value="1"/>
</dbReference>
<feature type="domain" description="F-box" evidence="2">
    <location>
        <begin position="88"/>
        <end position="128"/>
    </location>
</feature>
<dbReference type="PANTHER" id="PTHR32141:SF94">
    <property type="entry name" value="F-BOX DOMAIN-CONTAINING PROTEIN"/>
    <property type="match status" value="1"/>
</dbReference>
<dbReference type="SUPFAM" id="SSF81383">
    <property type="entry name" value="F-box domain"/>
    <property type="match status" value="1"/>
</dbReference>
<proteinExistence type="predicted"/>
<dbReference type="InterPro" id="IPR055302">
    <property type="entry name" value="F-box_dom-containing"/>
</dbReference>
<gene>
    <name evidence="3" type="ORF">GQ55_5G171900</name>
</gene>
<dbReference type="Proteomes" id="UP000244336">
    <property type="component" value="Chromosome 5"/>
</dbReference>
<feature type="compositionally biased region" description="Low complexity" evidence="1">
    <location>
        <begin position="1"/>
        <end position="16"/>
    </location>
</feature>
<dbReference type="CDD" id="cd22160">
    <property type="entry name" value="F-box_AtFBL13-like"/>
    <property type="match status" value="1"/>
</dbReference>
<organism evidence="3 4">
    <name type="scientific">Panicum hallii var. hallii</name>
    <dbReference type="NCBI Taxonomy" id="1504633"/>
    <lineage>
        <taxon>Eukaryota</taxon>
        <taxon>Viridiplantae</taxon>
        <taxon>Streptophyta</taxon>
        <taxon>Embryophyta</taxon>
        <taxon>Tracheophyta</taxon>
        <taxon>Spermatophyta</taxon>
        <taxon>Magnoliopsida</taxon>
        <taxon>Liliopsida</taxon>
        <taxon>Poales</taxon>
        <taxon>Poaceae</taxon>
        <taxon>PACMAD clade</taxon>
        <taxon>Panicoideae</taxon>
        <taxon>Panicodae</taxon>
        <taxon>Paniceae</taxon>
        <taxon>Panicinae</taxon>
        <taxon>Panicum</taxon>
        <taxon>Panicum sect. Panicum</taxon>
    </lineage>
</organism>
<dbReference type="InterPro" id="IPR055411">
    <property type="entry name" value="LRR_FXL15/At3g58940/PEG3-like"/>
</dbReference>
<dbReference type="Gene3D" id="3.80.10.10">
    <property type="entry name" value="Ribonuclease Inhibitor"/>
    <property type="match status" value="1"/>
</dbReference>
<dbReference type="InterPro" id="IPR001810">
    <property type="entry name" value="F-box_dom"/>
</dbReference>
<feature type="compositionally biased region" description="Low complexity" evidence="1">
    <location>
        <begin position="28"/>
        <end position="38"/>
    </location>
</feature>
<dbReference type="Gramene" id="PUZ54933">
    <property type="protein sequence ID" value="PUZ54933"/>
    <property type="gene ID" value="GQ55_5G171900"/>
</dbReference>
<feature type="region of interest" description="Disordered" evidence="1">
    <location>
        <begin position="1"/>
        <end position="90"/>
    </location>
</feature>
<dbReference type="AlphaFoldDB" id="A0A2T7DH74"/>
<dbReference type="PROSITE" id="PS50181">
    <property type="entry name" value="FBOX"/>
    <property type="match status" value="1"/>
</dbReference>
<keyword evidence="4" id="KW-1185">Reference proteome</keyword>
<protein>
    <recommendedName>
        <fullName evidence="2">F-box domain-containing protein</fullName>
    </recommendedName>
</protein>